<evidence type="ECO:0000256" key="4">
    <source>
        <dbReference type="ARBA" id="ARBA00022771"/>
    </source>
</evidence>
<evidence type="ECO:0000256" key="2">
    <source>
        <dbReference type="ARBA" id="ARBA00022448"/>
    </source>
</evidence>
<evidence type="ECO:0000256" key="11">
    <source>
        <dbReference type="PROSITE-ProRule" id="PRU01006"/>
    </source>
</evidence>
<evidence type="ECO:0000256" key="6">
    <source>
        <dbReference type="ARBA" id="ARBA00022927"/>
    </source>
</evidence>
<comment type="catalytic activity">
    <reaction evidence="9">
        <text>S-ubiquitinyl-[E2 ubiquitin-conjugating enzyme]-L-cysteine + [acceptor protein]-L-lysine = [E2 ubiquitin-conjugating enzyme]-L-cysteine + N(6)-ubiquitinyl-[acceptor protein]-L-lysine.</text>
        <dbReference type="EC" id="2.3.2.27"/>
    </reaction>
</comment>
<dbReference type="Pfam" id="PF23341">
    <property type="entry name" value="PEP5_VPS11_N"/>
    <property type="match status" value="1"/>
</dbReference>
<dbReference type="InterPro" id="IPR000547">
    <property type="entry name" value="Clathrin_H-chain/VPS_repeat"/>
</dbReference>
<evidence type="ECO:0000313" key="13">
    <source>
        <dbReference type="EMBL" id="KAK0388048.1"/>
    </source>
</evidence>
<dbReference type="GO" id="GO:0007033">
    <property type="term" value="P:vacuole organization"/>
    <property type="evidence" value="ECO:0007669"/>
    <property type="project" value="TreeGrafter"/>
</dbReference>
<evidence type="ECO:0000256" key="3">
    <source>
        <dbReference type="ARBA" id="ARBA00022723"/>
    </source>
</evidence>
<keyword evidence="9" id="KW-0808">Transferase</keyword>
<dbReference type="PANTHER" id="PTHR23323">
    <property type="entry name" value="VACUOLAR PROTEIN SORTING-ASSOCIATED PROTEIN"/>
    <property type="match status" value="1"/>
</dbReference>
<proteinExistence type="inferred from homology"/>
<comment type="subunit">
    <text evidence="9">Component of the homotypic vacuole fusion and vacuole protein sorting (HOPS) complex. Component of the class C core vacuole/endosome tethering (CORVET) complex.</text>
</comment>
<comment type="subcellular location">
    <subcellularLocation>
        <location evidence="8">Endomembrane system</location>
        <topology evidence="8">Peripheral membrane protein</topology>
        <orientation evidence="8">Cytoplasmic side</orientation>
    </subcellularLocation>
    <subcellularLocation>
        <location evidence="9">Vacuole membrane</location>
        <topology evidence="9">Peripheral membrane protein</topology>
        <orientation evidence="9">Cytoplasmic side</orientation>
    </subcellularLocation>
</comment>
<dbReference type="GO" id="GO:0000329">
    <property type="term" value="C:fungal-type vacuole membrane"/>
    <property type="evidence" value="ECO:0007669"/>
    <property type="project" value="UniProtKB-UniRule"/>
</dbReference>
<dbReference type="EC" id="2.3.2.27" evidence="9"/>
<keyword evidence="2 9" id="KW-0813">Transport</keyword>
<sequence length="990" mass="111202">MALSWKSFDFFDVTQVALPDEETRQLFESNEISSLCTGSDSLFLGSYDGWVSIIGKGWKVARRFQAHPSGAITHMRQVEGTSLLITVAEDMSAEPVLKAWALDKLVKKTNLPTCLSTVSISNAKRQFPISAFASLDDLTQVAVGFANGAVTVLRGDLIHDLGTKQRIVFESEEPITGVQLTADEKLTTLFVSTTSRILRLGLSRRGQGLPPKTVEDSGCNVGCMTIDKRTGDVVVARDDAIYTYNLDGRGPPKAYESPKSQVAIYRDYIALACPPPSNSKSDPDTMRRRFGGGTSDAFFNASTFVLLEPELRLIGHTETLISPVRYIFNVWHHLYTITQEGKIYRYDEKALQQRLDMLYQRNMYPLAIDLAQKSGMDADQQSQIYRKFGDHLYHKADFDGAMVQYIRAIDATEPSQVIRKFLDTQRIHTLIQYLEQLHEHRRATADHTTLLLNCYAKLKDIEKLERFIKSPGDLKFDLDTAIAMCRQGGYYEQAAYLATKHGEVELVVDILIEDSKKYDEALDFIWRQDPDVAYRCLQKYARVLIENCPKDATQLFVDYYTKRYRPRRALITIGDDEVPATGGFAAGAASAVQNLSNLLPLPYMNTASVATPETPGGGKPANGDTQLVIDESNYTPPEYTPPPPRTAFSSFIDHPDEFIMFLEACIDEEGLKTAHRTDLYTTLFEMYLYKASEKKGQQNKEEWEAKAKKLIEGEHVPMESSNVLLLSHLSDFRDGTTLVKEQTGLLFDIFRSYTSAKDTRGAMKALKKYGPEEPQLYPAALAYLTSDPRVLEEAGQDELEAILTKIDKDGLMAPLQVIQTLVGKSGGGIATMGMIKPYLHETISRERKEIATNRTRINTLRADTSKRRAELQDLGSKPAVFQATRCADCGQGLDLPAVHFLCKHSFHRRCLRIRPVDRVNGQNGDDDDEAECPKCAGENEVIRKMREGQRERAERHELFKGDLEGSEDRFGTIAEWFSRGVMDSRQNAEL</sequence>
<evidence type="ECO:0000256" key="5">
    <source>
        <dbReference type="ARBA" id="ARBA00022833"/>
    </source>
</evidence>
<dbReference type="GO" id="GO:0061630">
    <property type="term" value="F:ubiquitin protein ligase activity"/>
    <property type="evidence" value="ECO:0007669"/>
    <property type="project" value="UniProtKB-EC"/>
</dbReference>
<feature type="domain" description="RING-type" evidence="12">
    <location>
        <begin position="886"/>
        <end position="935"/>
    </location>
</feature>
<feature type="repeat" description="CHCR" evidence="11">
    <location>
        <begin position="405"/>
        <end position="553"/>
    </location>
</feature>
<dbReference type="PROSITE" id="PS50236">
    <property type="entry name" value="CHCR"/>
    <property type="match status" value="1"/>
</dbReference>
<dbReference type="SUPFAM" id="SSF48371">
    <property type="entry name" value="ARM repeat"/>
    <property type="match status" value="1"/>
</dbReference>
<dbReference type="PROSITE" id="PS50089">
    <property type="entry name" value="ZF_RING_2"/>
    <property type="match status" value="1"/>
</dbReference>
<comment type="caution">
    <text evidence="13">The sequence shown here is derived from an EMBL/GenBank/DDBJ whole genome shotgun (WGS) entry which is preliminary data.</text>
</comment>
<keyword evidence="7 9" id="KW-0472">Membrane</keyword>
<dbReference type="Pfam" id="PF23356">
    <property type="entry name" value="TPR_PEP5_VPS11"/>
    <property type="match status" value="2"/>
</dbReference>
<dbReference type="Proteomes" id="UP001175261">
    <property type="component" value="Unassembled WGS sequence"/>
</dbReference>
<dbReference type="InterPro" id="IPR016024">
    <property type="entry name" value="ARM-type_fold"/>
</dbReference>
<dbReference type="GO" id="GO:0033263">
    <property type="term" value="C:CORVET complex"/>
    <property type="evidence" value="ECO:0007669"/>
    <property type="project" value="UniProtKB-UniRule"/>
</dbReference>
<dbReference type="GO" id="GO:0006904">
    <property type="term" value="P:vesicle docking involved in exocytosis"/>
    <property type="evidence" value="ECO:0007669"/>
    <property type="project" value="TreeGrafter"/>
</dbReference>
<keyword evidence="14" id="KW-1185">Reference proteome</keyword>
<dbReference type="Pfam" id="PF17122">
    <property type="entry name" value="zf-C3H2C3"/>
    <property type="match status" value="1"/>
</dbReference>
<keyword evidence="4 10" id="KW-0863">Zinc-finger</keyword>
<keyword evidence="9" id="KW-0926">Vacuole</keyword>
<organism evidence="13 14">
    <name type="scientific">Sarocladium strictum</name>
    <name type="common">Black bundle disease fungus</name>
    <name type="synonym">Acremonium strictum</name>
    <dbReference type="NCBI Taxonomy" id="5046"/>
    <lineage>
        <taxon>Eukaryota</taxon>
        <taxon>Fungi</taxon>
        <taxon>Dikarya</taxon>
        <taxon>Ascomycota</taxon>
        <taxon>Pezizomycotina</taxon>
        <taxon>Sordariomycetes</taxon>
        <taxon>Hypocreomycetidae</taxon>
        <taxon>Hypocreales</taxon>
        <taxon>Sarocladiaceae</taxon>
        <taxon>Sarocladium</taxon>
    </lineage>
</organism>
<dbReference type="InterPro" id="IPR036322">
    <property type="entry name" value="WD40_repeat_dom_sf"/>
</dbReference>
<dbReference type="EMBL" id="JAPDFR010000003">
    <property type="protein sequence ID" value="KAK0388048.1"/>
    <property type="molecule type" value="Genomic_DNA"/>
</dbReference>
<dbReference type="SMART" id="SM00299">
    <property type="entry name" value="CLH"/>
    <property type="match status" value="1"/>
</dbReference>
<accession>A0AA39GJZ6</accession>
<name>A0AA39GJZ6_SARSR</name>
<dbReference type="PIRSF" id="PIRSF007860">
    <property type="entry name" value="VPS11"/>
    <property type="match status" value="1"/>
</dbReference>
<comment type="similarity">
    <text evidence="1 9">Belongs to the VPS11 family.</text>
</comment>
<evidence type="ECO:0000256" key="8">
    <source>
        <dbReference type="ARBA" id="ARBA00029433"/>
    </source>
</evidence>
<dbReference type="InterPro" id="IPR011990">
    <property type="entry name" value="TPR-like_helical_dom_sf"/>
</dbReference>
<dbReference type="AlphaFoldDB" id="A0AA39GJZ6"/>
<keyword evidence="9" id="KW-0833">Ubl conjugation pathway</keyword>
<evidence type="ECO:0000256" key="7">
    <source>
        <dbReference type="ARBA" id="ARBA00023136"/>
    </source>
</evidence>
<keyword evidence="5" id="KW-0862">Zinc</keyword>
<keyword evidence="3" id="KW-0479">Metal-binding</keyword>
<dbReference type="GO" id="GO:0030674">
    <property type="term" value="F:protein-macromolecule adaptor activity"/>
    <property type="evidence" value="ECO:0007669"/>
    <property type="project" value="TreeGrafter"/>
</dbReference>
<dbReference type="InterPro" id="IPR001841">
    <property type="entry name" value="Znf_RING"/>
</dbReference>
<dbReference type="InterPro" id="IPR057308">
    <property type="entry name" value="CHCR_PEP5_VPS11"/>
</dbReference>
<protein>
    <recommendedName>
        <fullName evidence="9">E3 ubiquitin-protein ligase PEP5</fullName>
        <ecNumber evidence="9">2.3.2.27</ecNumber>
    </recommendedName>
</protein>
<dbReference type="GO" id="GO:0007032">
    <property type="term" value="P:endosome organization"/>
    <property type="evidence" value="ECO:0007669"/>
    <property type="project" value="TreeGrafter"/>
</dbReference>
<dbReference type="PANTHER" id="PTHR23323:SF24">
    <property type="entry name" value="VACUOLAR PROTEIN SORTING-ASSOCIATED PROTEIN 11 HOMOLOG"/>
    <property type="match status" value="1"/>
</dbReference>
<evidence type="ECO:0000313" key="14">
    <source>
        <dbReference type="Proteomes" id="UP001175261"/>
    </source>
</evidence>
<evidence type="ECO:0000256" key="1">
    <source>
        <dbReference type="ARBA" id="ARBA00007070"/>
    </source>
</evidence>
<dbReference type="SUPFAM" id="SSF50978">
    <property type="entry name" value="WD40 repeat-like"/>
    <property type="match status" value="1"/>
</dbReference>
<evidence type="ECO:0000256" key="9">
    <source>
        <dbReference type="PIRNR" id="PIRNR007860"/>
    </source>
</evidence>
<dbReference type="Pfam" id="PF12451">
    <property type="entry name" value="VPS11_C"/>
    <property type="match status" value="1"/>
</dbReference>
<dbReference type="GO" id="GO:0008270">
    <property type="term" value="F:zinc ion binding"/>
    <property type="evidence" value="ECO:0007669"/>
    <property type="project" value="UniProtKB-KW"/>
</dbReference>
<dbReference type="InterPro" id="IPR024763">
    <property type="entry name" value="VPS11_C"/>
</dbReference>
<dbReference type="GO" id="GO:0048284">
    <property type="term" value="P:organelle fusion"/>
    <property type="evidence" value="ECO:0007669"/>
    <property type="project" value="TreeGrafter"/>
</dbReference>
<dbReference type="Gene3D" id="1.25.40.10">
    <property type="entry name" value="Tetratricopeptide repeat domain"/>
    <property type="match status" value="1"/>
</dbReference>
<evidence type="ECO:0000259" key="12">
    <source>
        <dbReference type="PROSITE" id="PS50089"/>
    </source>
</evidence>
<dbReference type="FunFam" id="1.25.40.10:FF:000440">
    <property type="entry name" value="E3 ubiquitin-protein ligase PEP5"/>
    <property type="match status" value="1"/>
</dbReference>
<dbReference type="CDD" id="cd16688">
    <property type="entry name" value="RING-H2_Vps11"/>
    <property type="match status" value="1"/>
</dbReference>
<dbReference type="GO" id="GO:0030897">
    <property type="term" value="C:HOPS complex"/>
    <property type="evidence" value="ECO:0007669"/>
    <property type="project" value="UniProtKB-UniRule"/>
</dbReference>
<dbReference type="InterPro" id="IPR057307">
    <property type="entry name" value="PEP5_VPS11_N"/>
</dbReference>
<dbReference type="GO" id="GO:0006886">
    <property type="term" value="P:intracellular protein transport"/>
    <property type="evidence" value="ECO:0007669"/>
    <property type="project" value="UniProtKB-UniRule"/>
</dbReference>
<dbReference type="InterPro" id="IPR016528">
    <property type="entry name" value="VPS11"/>
</dbReference>
<keyword evidence="6 9" id="KW-0653">Protein transport</keyword>
<reference evidence="13" key="1">
    <citation type="submission" date="2022-10" db="EMBL/GenBank/DDBJ databases">
        <title>Determination and structural analysis of whole genome sequence of Sarocladium strictum F4-1.</title>
        <authorList>
            <person name="Hu L."/>
            <person name="Jiang Y."/>
        </authorList>
    </citation>
    <scope>NUCLEOTIDE SEQUENCE</scope>
    <source>
        <strain evidence="13">F4-1</strain>
    </source>
</reference>
<evidence type="ECO:0000256" key="10">
    <source>
        <dbReference type="PROSITE-ProRule" id="PRU00175"/>
    </source>
</evidence>
<gene>
    <name evidence="13" type="ORF">NLU13_4292</name>
</gene>